<dbReference type="Gene3D" id="1.20.120.220">
    <property type="entry name" value="ATP synthase, F0 complex, subunit A"/>
    <property type="match status" value="1"/>
</dbReference>
<sequence>MTLVKKFFPCMAPLLAAAPTASAAEAAETLFEIPLWDGFSLPITNSIVTTWIVALVLIALIRLACGRPKLVPSKGQYAVETIIGMFKEILEPILGRRAFPAAFPLLICLFFFILAQNWASLIPGIGTIGWHETAADGTETFLPLFRPLGADMNGTLGLALISFGAWLILIFKFAGPRAVLHEWFGNKASRNDVPAAVYYFLSLIFLGVGVIEVISILFRPISLSFRLFGNVFGGETLMHSTGYFTAFYFLELLVGVVQALVFTLLSAVYIGLITNHDDEPAEDAGTPAS</sequence>
<dbReference type="InterPro" id="IPR035908">
    <property type="entry name" value="F0_ATP_A_sf"/>
</dbReference>
<evidence type="ECO:0000256" key="12">
    <source>
        <dbReference type="SAM" id="SignalP"/>
    </source>
</evidence>
<keyword evidence="10 11" id="KW-0066">ATP synthesis</keyword>
<accession>A0A9D1NKC0</accession>
<dbReference type="PANTHER" id="PTHR42823">
    <property type="entry name" value="ATP SYNTHASE SUBUNIT A, CHLOROPLASTIC"/>
    <property type="match status" value="1"/>
</dbReference>
<keyword evidence="7 11" id="KW-1133">Transmembrane helix</keyword>
<evidence type="ECO:0000256" key="6">
    <source>
        <dbReference type="ARBA" id="ARBA00022781"/>
    </source>
</evidence>
<keyword evidence="8 11" id="KW-0406">Ion transport</keyword>
<dbReference type="GO" id="GO:0005886">
    <property type="term" value="C:plasma membrane"/>
    <property type="evidence" value="ECO:0007669"/>
    <property type="project" value="UniProtKB-SubCell"/>
</dbReference>
<comment type="caution">
    <text evidence="13">The sequence shown here is derived from an EMBL/GenBank/DDBJ whole genome shotgun (WGS) entry which is preliminary data.</text>
</comment>
<evidence type="ECO:0000256" key="5">
    <source>
        <dbReference type="ARBA" id="ARBA00022692"/>
    </source>
</evidence>
<dbReference type="InterPro" id="IPR045082">
    <property type="entry name" value="ATP_syn_F0_a_bact/chloroplast"/>
</dbReference>
<dbReference type="PROSITE" id="PS00449">
    <property type="entry name" value="ATPASE_A"/>
    <property type="match status" value="1"/>
</dbReference>
<feature type="chain" id="PRO_5039159194" description="ATP synthase subunit a" evidence="12">
    <location>
        <begin position="24"/>
        <end position="289"/>
    </location>
</feature>
<keyword evidence="5 11" id="KW-0812">Transmembrane</keyword>
<feature type="transmembrane region" description="Helical" evidence="11">
    <location>
        <begin position="47"/>
        <end position="65"/>
    </location>
</feature>
<dbReference type="AlphaFoldDB" id="A0A9D1NKC0"/>
<evidence type="ECO:0000256" key="7">
    <source>
        <dbReference type="ARBA" id="ARBA00022989"/>
    </source>
</evidence>
<keyword evidence="6 11" id="KW-0375">Hydrogen ion transport</keyword>
<dbReference type="PANTHER" id="PTHR42823:SF3">
    <property type="entry name" value="ATP SYNTHASE SUBUNIT A, CHLOROPLASTIC"/>
    <property type="match status" value="1"/>
</dbReference>
<dbReference type="InterPro" id="IPR000568">
    <property type="entry name" value="ATP_synth_F0_asu"/>
</dbReference>
<comment type="similarity">
    <text evidence="2 11">Belongs to the ATPase A chain family.</text>
</comment>
<proteinExistence type="inferred from homology"/>
<dbReference type="GO" id="GO:0042777">
    <property type="term" value="P:proton motive force-driven plasma membrane ATP synthesis"/>
    <property type="evidence" value="ECO:0007669"/>
    <property type="project" value="TreeGrafter"/>
</dbReference>
<comment type="subcellular location">
    <subcellularLocation>
        <location evidence="11">Cell membrane</location>
        <topology evidence="11">Multi-pass membrane protein</topology>
    </subcellularLocation>
    <subcellularLocation>
        <location evidence="1">Membrane</location>
        <topology evidence="1">Multi-pass membrane protein</topology>
    </subcellularLocation>
</comment>
<dbReference type="InterPro" id="IPR023011">
    <property type="entry name" value="ATP_synth_F0_asu_AS"/>
</dbReference>
<feature type="signal peptide" evidence="12">
    <location>
        <begin position="1"/>
        <end position="23"/>
    </location>
</feature>
<keyword evidence="11" id="KW-1003">Cell membrane</keyword>
<reference evidence="13" key="2">
    <citation type="journal article" date="2021" name="PeerJ">
        <title>Extensive microbial diversity within the chicken gut microbiome revealed by metagenomics and culture.</title>
        <authorList>
            <person name="Gilroy R."/>
            <person name="Ravi A."/>
            <person name="Getino M."/>
            <person name="Pursley I."/>
            <person name="Horton D.L."/>
            <person name="Alikhan N.F."/>
            <person name="Baker D."/>
            <person name="Gharbi K."/>
            <person name="Hall N."/>
            <person name="Watson M."/>
            <person name="Adriaenssens E.M."/>
            <person name="Foster-Nyarko E."/>
            <person name="Jarju S."/>
            <person name="Secka A."/>
            <person name="Antonio M."/>
            <person name="Oren A."/>
            <person name="Chaudhuri R.R."/>
            <person name="La Ragione R."/>
            <person name="Hildebrand F."/>
            <person name="Pallen M.J."/>
        </authorList>
    </citation>
    <scope>NUCLEOTIDE SEQUENCE</scope>
    <source>
        <strain evidence="13">10669</strain>
    </source>
</reference>
<evidence type="ECO:0000256" key="2">
    <source>
        <dbReference type="ARBA" id="ARBA00006810"/>
    </source>
</evidence>
<protein>
    <recommendedName>
        <fullName evidence="11">ATP synthase subunit a</fullName>
    </recommendedName>
    <alternativeName>
        <fullName evidence="11">ATP synthase F0 sector subunit a</fullName>
    </alternativeName>
    <alternativeName>
        <fullName evidence="11">F-ATPase subunit 6</fullName>
    </alternativeName>
</protein>
<evidence type="ECO:0000256" key="8">
    <source>
        <dbReference type="ARBA" id="ARBA00023065"/>
    </source>
</evidence>
<keyword evidence="9 11" id="KW-0472">Membrane</keyword>
<feature type="transmembrane region" description="Helical" evidence="11">
    <location>
        <begin position="156"/>
        <end position="175"/>
    </location>
</feature>
<evidence type="ECO:0000256" key="1">
    <source>
        <dbReference type="ARBA" id="ARBA00004141"/>
    </source>
</evidence>
<name>A0A9D1NKC0_9BACT</name>
<evidence type="ECO:0000256" key="3">
    <source>
        <dbReference type="ARBA" id="ARBA00022448"/>
    </source>
</evidence>
<keyword evidence="3 11" id="KW-0813">Transport</keyword>
<keyword evidence="12" id="KW-0732">Signal</keyword>
<feature type="transmembrane region" description="Helical" evidence="11">
    <location>
        <begin position="196"/>
        <end position="218"/>
    </location>
</feature>
<evidence type="ECO:0000313" key="13">
    <source>
        <dbReference type="EMBL" id="HIV04102.1"/>
    </source>
</evidence>
<evidence type="ECO:0000256" key="10">
    <source>
        <dbReference type="ARBA" id="ARBA00023310"/>
    </source>
</evidence>
<gene>
    <name evidence="11" type="primary">atpB</name>
    <name evidence="13" type="ORF">IAC75_02990</name>
</gene>
<dbReference type="CDD" id="cd00310">
    <property type="entry name" value="ATP-synt_Fo_a_6"/>
    <property type="match status" value="1"/>
</dbReference>
<comment type="function">
    <text evidence="11">Key component of the proton channel; it plays a direct role in the translocation of protons across the membrane.</text>
</comment>
<dbReference type="HAMAP" id="MF_01393">
    <property type="entry name" value="ATP_synth_a_bact"/>
    <property type="match status" value="1"/>
</dbReference>
<dbReference type="Proteomes" id="UP000886812">
    <property type="component" value="Unassembled WGS sequence"/>
</dbReference>
<reference evidence="13" key="1">
    <citation type="submission" date="2020-10" db="EMBL/GenBank/DDBJ databases">
        <authorList>
            <person name="Gilroy R."/>
        </authorList>
    </citation>
    <scope>NUCLEOTIDE SEQUENCE</scope>
    <source>
        <strain evidence="13">10669</strain>
    </source>
</reference>
<dbReference type="GO" id="GO:0046933">
    <property type="term" value="F:proton-transporting ATP synthase activity, rotational mechanism"/>
    <property type="evidence" value="ECO:0007669"/>
    <property type="project" value="UniProtKB-UniRule"/>
</dbReference>
<dbReference type="GO" id="GO:0045259">
    <property type="term" value="C:proton-transporting ATP synthase complex"/>
    <property type="evidence" value="ECO:0007669"/>
    <property type="project" value="UniProtKB-KW"/>
</dbReference>
<evidence type="ECO:0000256" key="9">
    <source>
        <dbReference type="ARBA" id="ARBA00023136"/>
    </source>
</evidence>
<dbReference type="SUPFAM" id="SSF81336">
    <property type="entry name" value="F1F0 ATP synthase subunit A"/>
    <property type="match status" value="1"/>
</dbReference>
<evidence type="ECO:0000256" key="4">
    <source>
        <dbReference type="ARBA" id="ARBA00022547"/>
    </source>
</evidence>
<evidence type="ECO:0000313" key="14">
    <source>
        <dbReference type="Proteomes" id="UP000886812"/>
    </source>
</evidence>
<feature type="transmembrane region" description="Helical" evidence="11">
    <location>
        <begin position="246"/>
        <end position="272"/>
    </location>
</feature>
<organism evidence="13 14">
    <name type="scientific">Candidatus Spyradosoma merdigallinarum</name>
    <dbReference type="NCBI Taxonomy" id="2840950"/>
    <lineage>
        <taxon>Bacteria</taxon>
        <taxon>Pseudomonadati</taxon>
        <taxon>Verrucomicrobiota</taxon>
        <taxon>Opitutia</taxon>
        <taxon>Opitutia incertae sedis</taxon>
        <taxon>Candidatus Spyradosoma</taxon>
    </lineage>
</organism>
<dbReference type="Pfam" id="PF00119">
    <property type="entry name" value="ATP-synt_A"/>
    <property type="match status" value="1"/>
</dbReference>
<evidence type="ECO:0000256" key="11">
    <source>
        <dbReference type="HAMAP-Rule" id="MF_01393"/>
    </source>
</evidence>
<feature type="transmembrane region" description="Helical" evidence="11">
    <location>
        <begin position="98"/>
        <end position="119"/>
    </location>
</feature>
<dbReference type="EMBL" id="DVOG01000076">
    <property type="protein sequence ID" value="HIV04102.1"/>
    <property type="molecule type" value="Genomic_DNA"/>
</dbReference>
<keyword evidence="4 11" id="KW-0138">CF(0)</keyword>